<dbReference type="Proteomes" id="UP001374584">
    <property type="component" value="Unassembled WGS sequence"/>
</dbReference>
<keyword evidence="1" id="KW-1133">Transmembrane helix</keyword>
<gene>
    <name evidence="2" type="ORF">VNO80_11236</name>
</gene>
<dbReference type="AlphaFoldDB" id="A0AAN9RE71"/>
<evidence type="ECO:0000313" key="3">
    <source>
        <dbReference type="Proteomes" id="UP001374584"/>
    </source>
</evidence>
<keyword evidence="1" id="KW-0812">Transmembrane</keyword>
<name>A0AAN9RE71_PHACN</name>
<reference evidence="2 3" key="1">
    <citation type="submission" date="2024-01" db="EMBL/GenBank/DDBJ databases">
        <title>The genomes of 5 underutilized Papilionoideae crops provide insights into root nodulation and disease resistanc.</title>
        <authorList>
            <person name="Jiang F."/>
        </authorList>
    </citation>
    <scope>NUCLEOTIDE SEQUENCE [LARGE SCALE GENOMIC DNA]</scope>
    <source>
        <strain evidence="2">JINMINGXINNONG_FW02</strain>
        <tissue evidence="2">Leaves</tissue>
    </source>
</reference>
<keyword evidence="1" id="KW-0472">Membrane</keyword>
<proteinExistence type="predicted"/>
<keyword evidence="3" id="KW-1185">Reference proteome</keyword>
<comment type="caution">
    <text evidence="2">The sequence shown here is derived from an EMBL/GenBank/DDBJ whole genome shotgun (WGS) entry which is preliminary data.</text>
</comment>
<organism evidence="2 3">
    <name type="scientific">Phaseolus coccineus</name>
    <name type="common">Scarlet runner bean</name>
    <name type="synonym">Phaseolus multiflorus</name>
    <dbReference type="NCBI Taxonomy" id="3886"/>
    <lineage>
        <taxon>Eukaryota</taxon>
        <taxon>Viridiplantae</taxon>
        <taxon>Streptophyta</taxon>
        <taxon>Embryophyta</taxon>
        <taxon>Tracheophyta</taxon>
        <taxon>Spermatophyta</taxon>
        <taxon>Magnoliopsida</taxon>
        <taxon>eudicotyledons</taxon>
        <taxon>Gunneridae</taxon>
        <taxon>Pentapetalae</taxon>
        <taxon>rosids</taxon>
        <taxon>fabids</taxon>
        <taxon>Fabales</taxon>
        <taxon>Fabaceae</taxon>
        <taxon>Papilionoideae</taxon>
        <taxon>50 kb inversion clade</taxon>
        <taxon>NPAAA clade</taxon>
        <taxon>indigoferoid/millettioid clade</taxon>
        <taxon>Phaseoleae</taxon>
        <taxon>Phaseolus</taxon>
    </lineage>
</organism>
<dbReference type="EMBL" id="JAYMYR010000004">
    <property type="protein sequence ID" value="KAK7369201.1"/>
    <property type="molecule type" value="Genomic_DNA"/>
</dbReference>
<sequence length="77" mass="9205">MCELLHCCFYIVAFIFYLSWLIFVVSAFMKWINGNLPKKWGKGKTQKSEKEGLVRYCSLSVRVQIIERERERNSEPR</sequence>
<protein>
    <submittedName>
        <fullName evidence="2">Uncharacterized protein</fullName>
    </submittedName>
</protein>
<feature type="transmembrane region" description="Helical" evidence="1">
    <location>
        <begin position="7"/>
        <end position="29"/>
    </location>
</feature>
<accession>A0AAN9RE71</accession>
<evidence type="ECO:0000313" key="2">
    <source>
        <dbReference type="EMBL" id="KAK7369201.1"/>
    </source>
</evidence>
<evidence type="ECO:0000256" key="1">
    <source>
        <dbReference type="SAM" id="Phobius"/>
    </source>
</evidence>